<keyword evidence="2" id="KW-1185">Reference proteome</keyword>
<proteinExistence type="predicted"/>
<organism evidence="1 2">
    <name type="scientific">Batillaria attramentaria</name>
    <dbReference type="NCBI Taxonomy" id="370345"/>
    <lineage>
        <taxon>Eukaryota</taxon>
        <taxon>Metazoa</taxon>
        <taxon>Spiralia</taxon>
        <taxon>Lophotrochozoa</taxon>
        <taxon>Mollusca</taxon>
        <taxon>Gastropoda</taxon>
        <taxon>Caenogastropoda</taxon>
        <taxon>Sorbeoconcha</taxon>
        <taxon>Cerithioidea</taxon>
        <taxon>Batillariidae</taxon>
        <taxon>Batillaria</taxon>
    </lineage>
</organism>
<comment type="caution">
    <text evidence="1">The sequence shown here is derived from an EMBL/GenBank/DDBJ whole genome shotgun (WGS) entry which is preliminary data.</text>
</comment>
<evidence type="ECO:0000313" key="1">
    <source>
        <dbReference type="EMBL" id="KAK7504167.1"/>
    </source>
</evidence>
<dbReference type="AlphaFoldDB" id="A0ABD0LXE2"/>
<dbReference type="EMBL" id="JACVVK020000016">
    <property type="protein sequence ID" value="KAK7504167.1"/>
    <property type="molecule type" value="Genomic_DNA"/>
</dbReference>
<reference evidence="1 2" key="1">
    <citation type="journal article" date="2023" name="Sci. Data">
        <title>Genome assembly of the Korean intertidal mud-creeper Batillaria attramentaria.</title>
        <authorList>
            <person name="Patra A.K."/>
            <person name="Ho P.T."/>
            <person name="Jun S."/>
            <person name="Lee S.J."/>
            <person name="Kim Y."/>
            <person name="Won Y.J."/>
        </authorList>
    </citation>
    <scope>NUCLEOTIDE SEQUENCE [LARGE SCALE GENOMIC DNA]</scope>
    <source>
        <strain evidence="1">Wonlab-2016</strain>
    </source>
</reference>
<dbReference type="Proteomes" id="UP001519460">
    <property type="component" value="Unassembled WGS sequence"/>
</dbReference>
<gene>
    <name evidence="1" type="ORF">BaRGS_00004471</name>
</gene>
<evidence type="ECO:0000313" key="2">
    <source>
        <dbReference type="Proteomes" id="UP001519460"/>
    </source>
</evidence>
<accession>A0ABD0LXE2</accession>
<name>A0ABD0LXE2_9CAEN</name>
<protein>
    <submittedName>
        <fullName evidence="1">Uncharacterized protein</fullName>
    </submittedName>
</protein>
<sequence>MQATSLKSQACVVAPFIYRAESGSVAVLETRTGPIHRGIESEATTVSMEGMGCGCLGSAGGSHLNARSAAHSVNR</sequence>